<evidence type="ECO:0008006" key="4">
    <source>
        <dbReference type="Google" id="ProtNLM"/>
    </source>
</evidence>
<dbReference type="Gene3D" id="3.40.50.2000">
    <property type="entry name" value="Glycogen Phosphorylase B"/>
    <property type="match status" value="2"/>
</dbReference>
<dbReference type="SUPFAM" id="SSF53756">
    <property type="entry name" value="UDP-Glycosyltransferase/glycogen phosphorylase"/>
    <property type="match status" value="1"/>
</dbReference>
<feature type="non-terminal residue" evidence="3">
    <location>
        <position position="317"/>
    </location>
</feature>
<feature type="domain" description="Glycosyltransferase subfamily 4-like N-terminal" evidence="2">
    <location>
        <begin position="4"/>
        <end position="101"/>
    </location>
</feature>
<dbReference type="InterPro" id="IPR028098">
    <property type="entry name" value="Glyco_trans_4-like_N"/>
</dbReference>
<dbReference type="PANTHER" id="PTHR12526:SF636">
    <property type="entry name" value="BLL3647 PROTEIN"/>
    <property type="match status" value="1"/>
</dbReference>
<proteinExistence type="predicted"/>
<dbReference type="PANTHER" id="PTHR12526">
    <property type="entry name" value="GLYCOSYLTRANSFERASE"/>
    <property type="match status" value="1"/>
</dbReference>
<name>A0A382RX76_9ZZZZ</name>
<dbReference type="GO" id="GO:0016757">
    <property type="term" value="F:glycosyltransferase activity"/>
    <property type="evidence" value="ECO:0007669"/>
    <property type="project" value="InterPro"/>
</dbReference>
<accession>A0A382RX76</accession>
<feature type="non-terminal residue" evidence="3">
    <location>
        <position position="1"/>
    </location>
</feature>
<feature type="domain" description="Glycosyl transferase family 1" evidence="1">
    <location>
        <begin position="123"/>
        <end position="276"/>
    </location>
</feature>
<gene>
    <name evidence="3" type="ORF">METZ01_LOCUS355148</name>
</gene>
<protein>
    <recommendedName>
        <fullName evidence="4">Glycosyltransferase subfamily 4-like N-terminal domain-containing protein</fullName>
    </recommendedName>
</protein>
<sequence length="317" mass="36093">LFYILREERPDIIHTHGKGPGLYGRIIGRILKIPVVHTFHGFHYEDLPRITRSIHLAADFFLTLITAQHIFVSRGEKNRARAIKLLDEDNSTIICNGVDLEHIRNISICRKTVLKAAQCEDWEHKKILGTISRLSPEKGILNLLSAFAIANQRIPELKLIIVGGYPEEHQDYYAETNLLIKKKNLKKHIRILGYRQDALEILKCMDFYISSSLSEGLPISMLEACAAEIPIIATEITGNKDILRNSIFGVLTNPTSPENISDGIVKMASMQQAERDILTRNSLNRIKEHFTIEEMTNKTVLIYNQVLHKKRCNSFSS</sequence>
<reference evidence="3" key="1">
    <citation type="submission" date="2018-05" db="EMBL/GenBank/DDBJ databases">
        <authorList>
            <person name="Lanie J.A."/>
            <person name="Ng W.-L."/>
            <person name="Kazmierczak K.M."/>
            <person name="Andrzejewski T.M."/>
            <person name="Davidsen T.M."/>
            <person name="Wayne K.J."/>
            <person name="Tettelin H."/>
            <person name="Glass J.I."/>
            <person name="Rusch D."/>
            <person name="Podicherti R."/>
            <person name="Tsui H.-C.T."/>
            <person name="Winkler M.E."/>
        </authorList>
    </citation>
    <scope>NUCLEOTIDE SEQUENCE</scope>
</reference>
<dbReference type="EMBL" id="UINC01124863">
    <property type="protein sequence ID" value="SVD02294.1"/>
    <property type="molecule type" value="Genomic_DNA"/>
</dbReference>
<dbReference type="AlphaFoldDB" id="A0A382RX76"/>
<organism evidence="3">
    <name type="scientific">marine metagenome</name>
    <dbReference type="NCBI Taxonomy" id="408172"/>
    <lineage>
        <taxon>unclassified sequences</taxon>
        <taxon>metagenomes</taxon>
        <taxon>ecological metagenomes</taxon>
    </lineage>
</organism>
<dbReference type="InterPro" id="IPR001296">
    <property type="entry name" value="Glyco_trans_1"/>
</dbReference>
<evidence type="ECO:0000259" key="1">
    <source>
        <dbReference type="Pfam" id="PF00534"/>
    </source>
</evidence>
<evidence type="ECO:0000259" key="2">
    <source>
        <dbReference type="Pfam" id="PF13439"/>
    </source>
</evidence>
<dbReference type="Pfam" id="PF13439">
    <property type="entry name" value="Glyco_transf_4"/>
    <property type="match status" value="1"/>
</dbReference>
<evidence type="ECO:0000313" key="3">
    <source>
        <dbReference type="EMBL" id="SVD02294.1"/>
    </source>
</evidence>
<dbReference type="Pfam" id="PF00534">
    <property type="entry name" value="Glycos_transf_1"/>
    <property type="match status" value="1"/>
</dbReference>